<dbReference type="AlphaFoldDB" id="C0NIJ4"/>
<keyword evidence="2" id="KW-1185">Reference proteome</keyword>
<dbReference type="Proteomes" id="UP000001631">
    <property type="component" value="Unassembled WGS sequence"/>
</dbReference>
<protein>
    <submittedName>
        <fullName evidence="1">Uncharacterized protein</fullName>
    </submittedName>
</protein>
<evidence type="ECO:0000313" key="1">
    <source>
        <dbReference type="EMBL" id="EEH08714.1"/>
    </source>
</evidence>
<sequence length="111" mass="12641">MLPDNGNAGVAILKDVSRIIRWILEHLSSDKESFPTTQIGHLVGGFGYIENLSQQLFESKTWLTDLGDITIDEMLKKDEKKIRQGFFFKNTLRGNGVFKGESIVNVFLYFI</sequence>
<proteinExistence type="predicted"/>
<gene>
    <name evidence="1" type="ORF">HCBG_02251</name>
</gene>
<organism evidence="1 2">
    <name type="scientific">Ajellomyces capsulatus (strain G186AR / H82 / ATCC MYA-2454 / RMSCC 2432)</name>
    <name type="common">Darling's disease fungus</name>
    <name type="synonym">Histoplasma capsulatum</name>
    <dbReference type="NCBI Taxonomy" id="447093"/>
    <lineage>
        <taxon>Eukaryota</taxon>
        <taxon>Fungi</taxon>
        <taxon>Dikarya</taxon>
        <taxon>Ascomycota</taxon>
        <taxon>Pezizomycotina</taxon>
        <taxon>Eurotiomycetes</taxon>
        <taxon>Eurotiomycetidae</taxon>
        <taxon>Onygenales</taxon>
        <taxon>Ajellomycetaceae</taxon>
        <taxon>Histoplasma</taxon>
    </lineage>
</organism>
<evidence type="ECO:0000313" key="2">
    <source>
        <dbReference type="Proteomes" id="UP000001631"/>
    </source>
</evidence>
<dbReference type="GeneID" id="69035267"/>
<name>C0NIJ4_AJECG</name>
<reference evidence="1" key="1">
    <citation type="submission" date="2009-02" db="EMBL/GenBank/DDBJ databases">
        <title>The Genome Sequence of Ajellomyces capsulatus strain G186AR.</title>
        <authorList>
            <consortium name="The Broad Institute Genome Sequencing Platform"/>
            <person name="Champion M."/>
            <person name="Cuomo C."/>
            <person name="Ma L.-J."/>
            <person name="Henn M.R."/>
            <person name="Sil A."/>
            <person name="Goldman B."/>
            <person name="Young S.K."/>
            <person name="Kodira C.D."/>
            <person name="Zeng Q."/>
            <person name="Koehrsen M."/>
            <person name="Alvarado L."/>
            <person name="Berlin A."/>
            <person name="Borenstein D."/>
            <person name="Chen Z."/>
            <person name="Engels R."/>
            <person name="Freedman E."/>
            <person name="Gellesch M."/>
            <person name="Goldberg J."/>
            <person name="Griggs A."/>
            <person name="Gujja S."/>
            <person name="Heiman D."/>
            <person name="Hepburn T."/>
            <person name="Howarth C."/>
            <person name="Jen D."/>
            <person name="Larson L."/>
            <person name="Lewis B."/>
            <person name="Mehta T."/>
            <person name="Park D."/>
            <person name="Pearson M."/>
            <person name="Roberts A."/>
            <person name="Saif S."/>
            <person name="Shea T."/>
            <person name="Shenoy N."/>
            <person name="Sisk P."/>
            <person name="Stolte C."/>
            <person name="Sykes S."/>
            <person name="Walk T."/>
            <person name="White J."/>
            <person name="Yandava C."/>
            <person name="Klein B."/>
            <person name="McEwen J.G."/>
            <person name="Puccia R."/>
            <person name="Goldman G.H."/>
            <person name="Felipe M.S."/>
            <person name="Nino-Vega G."/>
            <person name="San-Blas G."/>
            <person name="Taylor J."/>
            <person name="Mendoza L."/>
            <person name="Galagan J."/>
            <person name="Nusbaum C."/>
            <person name="Birren B."/>
        </authorList>
    </citation>
    <scope>NUCLEOTIDE SEQUENCE</scope>
    <source>
        <strain evidence="1">G186AR</strain>
    </source>
</reference>
<dbReference type="InParanoid" id="C0NIJ4"/>
<dbReference type="RefSeq" id="XP_045289195.1">
    <property type="nucleotide sequence ID" value="XM_045429300.1"/>
</dbReference>
<dbReference type="EMBL" id="GG663365">
    <property type="protein sequence ID" value="EEH08714.1"/>
    <property type="molecule type" value="Genomic_DNA"/>
</dbReference>
<accession>C0NIJ4</accession>
<dbReference type="HOGENOM" id="CLU_2157642_0_0_1"/>